<feature type="compositionally biased region" description="Acidic residues" evidence="1">
    <location>
        <begin position="433"/>
        <end position="450"/>
    </location>
</feature>
<dbReference type="GO" id="GO:0006368">
    <property type="term" value="P:transcription elongation by RNA polymerase II"/>
    <property type="evidence" value="ECO:0007669"/>
    <property type="project" value="InterPro"/>
</dbReference>
<dbReference type="GO" id="GO:1990269">
    <property type="term" value="F:RNA polymerase II C-terminal domain phosphoserine binding"/>
    <property type="evidence" value="ECO:0007669"/>
    <property type="project" value="TreeGrafter"/>
</dbReference>
<dbReference type="OMA" id="RSDRSMH"/>
<feature type="compositionally biased region" description="Low complexity" evidence="1">
    <location>
        <begin position="456"/>
        <end position="470"/>
    </location>
</feature>
<evidence type="ECO:0008006" key="4">
    <source>
        <dbReference type="Google" id="ProtNLM"/>
    </source>
</evidence>
<feature type="compositionally biased region" description="Basic and acidic residues" evidence="1">
    <location>
        <begin position="328"/>
        <end position="343"/>
    </location>
</feature>
<name>A0A0L0RZZ4_ALLM3</name>
<dbReference type="PANTHER" id="PTHR23146:SF0">
    <property type="entry name" value="RNA POLYMERASE-ASSOCIATED PROTEIN LEO1"/>
    <property type="match status" value="1"/>
</dbReference>
<feature type="compositionally biased region" description="Acidic residues" evidence="1">
    <location>
        <begin position="492"/>
        <end position="502"/>
    </location>
</feature>
<feature type="compositionally biased region" description="Basic and acidic residues" evidence="1">
    <location>
        <begin position="71"/>
        <end position="86"/>
    </location>
</feature>
<keyword evidence="3" id="KW-1185">Reference proteome</keyword>
<feature type="compositionally biased region" description="Gly residues" evidence="1">
    <location>
        <begin position="372"/>
        <end position="387"/>
    </location>
</feature>
<dbReference type="eggNOG" id="KOG2428">
    <property type="taxonomic scope" value="Eukaryota"/>
</dbReference>
<dbReference type="Pfam" id="PF04004">
    <property type="entry name" value="Leo1"/>
    <property type="match status" value="1"/>
</dbReference>
<feature type="compositionally biased region" description="Basic and acidic residues" evidence="1">
    <location>
        <begin position="46"/>
        <end position="64"/>
    </location>
</feature>
<reference evidence="3" key="2">
    <citation type="submission" date="2009-11" db="EMBL/GenBank/DDBJ databases">
        <title>The Genome Sequence of Allomyces macrogynus strain ATCC 38327.</title>
        <authorList>
            <consortium name="The Broad Institute Genome Sequencing Platform"/>
            <person name="Russ C."/>
            <person name="Cuomo C."/>
            <person name="Shea T."/>
            <person name="Young S.K."/>
            <person name="Zeng Q."/>
            <person name="Koehrsen M."/>
            <person name="Haas B."/>
            <person name="Borodovsky M."/>
            <person name="Guigo R."/>
            <person name="Alvarado L."/>
            <person name="Berlin A."/>
            <person name="Borenstein D."/>
            <person name="Chen Z."/>
            <person name="Engels R."/>
            <person name="Freedman E."/>
            <person name="Gellesch M."/>
            <person name="Goldberg J."/>
            <person name="Griggs A."/>
            <person name="Gujja S."/>
            <person name="Heiman D."/>
            <person name="Hepburn T."/>
            <person name="Howarth C."/>
            <person name="Jen D."/>
            <person name="Larson L."/>
            <person name="Lewis B."/>
            <person name="Mehta T."/>
            <person name="Park D."/>
            <person name="Pearson M."/>
            <person name="Roberts A."/>
            <person name="Saif S."/>
            <person name="Shenoy N."/>
            <person name="Sisk P."/>
            <person name="Stolte C."/>
            <person name="Sykes S."/>
            <person name="Walk T."/>
            <person name="White J."/>
            <person name="Yandava C."/>
            <person name="Burger G."/>
            <person name="Gray M.W."/>
            <person name="Holland P.W.H."/>
            <person name="King N."/>
            <person name="Lang F.B.F."/>
            <person name="Roger A.J."/>
            <person name="Ruiz-Trillo I."/>
            <person name="Lander E."/>
            <person name="Nusbaum C."/>
        </authorList>
    </citation>
    <scope>NUCLEOTIDE SEQUENCE [LARGE SCALE GENOMIC DNA]</scope>
    <source>
        <strain evidence="3">ATCC 38327</strain>
    </source>
</reference>
<dbReference type="InterPro" id="IPR007149">
    <property type="entry name" value="Leo1"/>
</dbReference>
<dbReference type="Proteomes" id="UP000054350">
    <property type="component" value="Unassembled WGS sequence"/>
</dbReference>
<evidence type="ECO:0000256" key="1">
    <source>
        <dbReference type="SAM" id="MobiDB-lite"/>
    </source>
</evidence>
<reference evidence="2 3" key="1">
    <citation type="submission" date="2009-11" db="EMBL/GenBank/DDBJ databases">
        <title>Annotation of Allomyces macrogynus ATCC 38327.</title>
        <authorList>
            <consortium name="The Broad Institute Genome Sequencing Platform"/>
            <person name="Russ C."/>
            <person name="Cuomo C."/>
            <person name="Burger G."/>
            <person name="Gray M.W."/>
            <person name="Holland P.W.H."/>
            <person name="King N."/>
            <person name="Lang F.B.F."/>
            <person name="Roger A.J."/>
            <person name="Ruiz-Trillo I."/>
            <person name="Young S.K."/>
            <person name="Zeng Q."/>
            <person name="Gargeya S."/>
            <person name="Fitzgerald M."/>
            <person name="Haas B."/>
            <person name="Abouelleil A."/>
            <person name="Alvarado L."/>
            <person name="Arachchi H.M."/>
            <person name="Berlin A."/>
            <person name="Chapman S.B."/>
            <person name="Gearin G."/>
            <person name="Goldberg J."/>
            <person name="Griggs A."/>
            <person name="Gujja S."/>
            <person name="Hansen M."/>
            <person name="Heiman D."/>
            <person name="Howarth C."/>
            <person name="Larimer J."/>
            <person name="Lui A."/>
            <person name="MacDonald P.J.P."/>
            <person name="McCowen C."/>
            <person name="Montmayeur A."/>
            <person name="Murphy C."/>
            <person name="Neiman D."/>
            <person name="Pearson M."/>
            <person name="Priest M."/>
            <person name="Roberts A."/>
            <person name="Saif S."/>
            <person name="Shea T."/>
            <person name="Sisk P."/>
            <person name="Stolte C."/>
            <person name="Sykes S."/>
            <person name="Wortman J."/>
            <person name="Nusbaum C."/>
            <person name="Birren B."/>
        </authorList>
    </citation>
    <scope>NUCLEOTIDE SEQUENCE [LARGE SCALE GENOMIC DNA]</scope>
    <source>
        <strain evidence="2 3">ATCC 38327</strain>
    </source>
</reference>
<feature type="compositionally biased region" description="Acidic residues" evidence="1">
    <location>
        <begin position="27"/>
        <end position="38"/>
    </location>
</feature>
<sequence>MDPMDQDWHDARARPPATAHVAGTGADSEDEGDFEDFTTADQAWNADHHDQPPVAAHDDAHDDEAALFGDESPRHDHDHHDHHDGSAADAFGADAQPQAHDDEAALFGDEDAAGDEAELFGTGDEPAEDHMDLDDAELGRRGSSQHLDDRHHDVVGDGDMFDHDGDHSLAIDSIPMIPFPSEKPTYLLDMPNFLHLDSMPFDPDHYDAGDPEELKQHEVDLRVANTMRWRFIQNDAHPDRMTVQSNAQLVKWSDGTYSLLVGDEYFDVTTQPVAPYQYLTGANHSSNTLHVHRALDDKLVVKPMGARSKTHKKMAAALAMRFKRTDRVKVTHVTKDPERERQRKIAAAQEAERSRKKLEKSQRAASGRYGVRRGGSGSSRGGDGGGYSEEEDDVGGAYDDKYDVDDYGAGSLSAAASGARRSNAHDDLNGFVVDDEEDLVEYDEHDEEEERQYAQGLSSRRSAGEAAGAKRALEERKARMRGPAAADGYGDMMDEDEDEDDAAAATSRSRRSKRRAVMSDEDDEY</sequence>
<gene>
    <name evidence="2" type="ORF">AMAG_01754</name>
</gene>
<feature type="region of interest" description="Disordered" evidence="1">
    <location>
        <begin position="1"/>
        <end position="90"/>
    </location>
</feature>
<feature type="region of interest" description="Disordered" evidence="1">
    <location>
        <begin position="328"/>
        <end position="525"/>
    </location>
</feature>
<protein>
    <recommendedName>
        <fullName evidence="4">Leo1-like protein</fullName>
    </recommendedName>
</protein>
<dbReference type="VEuPathDB" id="FungiDB:AMAG_01754"/>
<dbReference type="OrthoDB" id="20844at2759"/>
<organism evidence="2 3">
    <name type="scientific">Allomyces macrogynus (strain ATCC 38327)</name>
    <name type="common">Allomyces javanicus var. macrogynus</name>
    <dbReference type="NCBI Taxonomy" id="578462"/>
    <lineage>
        <taxon>Eukaryota</taxon>
        <taxon>Fungi</taxon>
        <taxon>Fungi incertae sedis</taxon>
        <taxon>Blastocladiomycota</taxon>
        <taxon>Blastocladiomycetes</taxon>
        <taxon>Blastocladiales</taxon>
        <taxon>Blastocladiaceae</taxon>
        <taxon>Allomyces</taxon>
    </lineage>
</organism>
<evidence type="ECO:0000313" key="3">
    <source>
        <dbReference type="Proteomes" id="UP000054350"/>
    </source>
</evidence>
<dbReference type="PANTHER" id="PTHR23146">
    <property type="entry name" value="LEO1 PROTEIN"/>
    <property type="match status" value="1"/>
</dbReference>
<accession>A0A0L0RZZ4</accession>
<dbReference type="GO" id="GO:0016593">
    <property type="term" value="C:Cdc73/Paf1 complex"/>
    <property type="evidence" value="ECO:0007669"/>
    <property type="project" value="InterPro"/>
</dbReference>
<dbReference type="EMBL" id="GG745329">
    <property type="protein sequence ID" value="KNE55888.1"/>
    <property type="molecule type" value="Genomic_DNA"/>
</dbReference>
<dbReference type="GO" id="GO:0032968">
    <property type="term" value="P:positive regulation of transcription elongation by RNA polymerase II"/>
    <property type="evidence" value="ECO:0007669"/>
    <property type="project" value="TreeGrafter"/>
</dbReference>
<evidence type="ECO:0000313" key="2">
    <source>
        <dbReference type="EMBL" id="KNE55888.1"/>
    </source>
</evidence>
<proteinExistence type="predicted"/>
<dbReference type="STRING" id="578462.A0A0L0RZZ4"/>
<dbReference type="AlphaFoldDB" id="A0A0L0RZZ4"/>
<feature type="compositionally biased region" description="Basic and acidic residues" evidence="1">
    <location>
        <begin position="1"/>
        <end position="13"/>
    </location>
</feature>
<feature type="compositionally biased region" description="Low complexity" evidence="1">
    <location>
        <begin position="408"/>
        <end position="419"/>
    </location>
</feature>